<dbReference type="PANTHER" id="PTHR43586">
    <property type="entry name" value="CYSTEINE DESULFURASE"/>
    <property type="match status" value="1"/>
</dbReference>
<dbReference type="InterPro" id="IPR020578">
    <property type="entry name" value="Aminotrans_V_PyrdxlP_BS"/>
</dbReference>
<dbReference type="RefSeq" id="WP_147053306.1">
    <property type="nucleotide sequence ID" value="NZ_CP042437.1"/>
</dbReference>
<keyword evidence="6" id="KW-0808">Transferase</keyword>
<dbReference type="GO" id="GO:0008483">
    <property type="term" value="F:transaminase activity"/>
    <property type="evidence" value="ECO:0007669"/>
    <property type="project" value="UniProtKB-KW"/>
</dbReference>
<dbReference type="Gene3D" id="3.90.1150.10">
    <property type="entry name" value="Aspartate Aminotransferase, domain 1"/>
    <property type="match status" value="1"/>
</dbReference>
<keyword evidence="7" id="KW-1185">Reference proteome</keyword>
<comment type="similarity">
    <text evidence="3">Belongs to the class-V pyridoxal-phosphate-dependent aminotransferase family.</text>
</comment>
<keyword evidence="2" id="KW-0663">Pyridoxal phosphate</keyword>
<dbReference type="PANTHER" id="PTHR43586:SF24">
    <property type="entry name" value="BLR4730 PROTEIN"/>
    <property type="match status" value="1"/>
</dbReference>
<organism evidence="6 7">
    <name type="scientific">Mucilaginibacter ginsenosidivorax</name>
    <dbReference type="NCBI Taxonomy" id="862126"/>
    <lineage>
        <taxon>Bacteria</taxon>
        <taxon>Pseudomonadati</taxon>
        <taxon>Bacteroidota</taxon>
        <taxon>Sphingobacteriia</taxon>
        <taxon>Sphingobacteriales</taxon>
        <taxon>Sphingobacteriaceae</taxon>
        <taxon>Mucilaginibacter</taxon>
    </lineage>
</organism>
<keyword evidence="6" id="KW-0032">Aminotransferase</keyword>
<protein>
    <submittedName>
        <fullName evidence="6">Aminotransferase class V-fold PLP-dependent enzyme</fullName>
    </submittedName>
</protein>
<dbReference type="InterPro" id="IPR015424">
    <property type="entry name" value="PyrdxlP-dep_Trfase"/>
</dbReference>
<dbReference type="InterPro" id="IPR000192">
    <property type="entry name" value="Aminotrans_V_dom"/>
</dbReference>
<feature type="domain" description="Aminotransferase class V" evidence="5">
    <location>
        <begin position="26"/>
        <end position="389"/>
    </location>
</feature>
<sequence length="399" mass="44320">MNITPITEQEITQLRAETIGTTQKIHFNNAGASFNPDVVVDTVINYLREEATLGGYEIEDKYRDELNNTYRLIAKLINADDDEIAIVENASTAWGIAFNGIDFKPGDEIITCEMEYVTNIIGFINVQKTLGVSLKIIPNDVQGNFPLDVFEQAISPKTKLIAMTQIPSTAGGMIPVVEIGKIARRHRVLYLVDACQSAGQIPLDVKEIGCDMLSVTGRKYLRAPRGTGFLFIRKGIQDSLKLLFMDGYSAPTVSLHDFKPRGDARRFELYEKNRALTLGLGKAVDYALNIGVDRIWKRIQYLATLLRRELAAIEGITVHDFGAQQCGIVTFSAKGLENALVKNKLADKNINVSVGKAISTLIYMDKNHLLNNVRASVHYYNTEAEIQVLCTELKSMLVS</sequence>
<name>A0A5B8VZP3_9SPHI</name>
<dbReference type="OrthoDB" id="513408at2"/>
<evidence type="ECO:0000256" key="2">
    <source>
        <dbReference type="ARBA" id="ARBA00022898"/>
    </source>
</evidence>
<proteinExistence type="inferred from homology"/>
<evidence type="ECO:0000313" key="7">
    <source>
        <dbReference type="Proteomes" id="UP000321362"/>
    </source>
</evidence>
<reference evidence="6 7" key="1">
    <citation type="journal article" date="2013" name="J. Microbiol.">
        <title>Mucilaginibacter ginsenosidivorax sp. nov., with ginsenoside converting activity isolated from sediment.</title>
        <authorList>
            <person name="Kim J.K."/>
            <person name="Choi T.E."/>
            <person name="Liu Q.M."/>
            <person name="Park H.Y."/>
            <person name="Yi T.H."/>
            <person name="Yoon M.H."/>
            <person name="Kim S.C."/>
            <person name="Im W.T."/>
        </authorList>
    </citation>
    <scope>NUCLEOTIDE SEQUENCE [LARGE SCALE GENOMIC DNA]</scope>
    <source>
        <strain evidence="6 7">KHI28</strain>
    </source>
</reference>
<dbReference type="SUPFAM" id="SSF53383">
    <property type="entry name" value="PLP-dependent transferases"/>
    <property type="match status" value="1"/>
</dbReference>
<dbReference type="AlphaFoldDB" id="A0A5B8VZP3"/>
<dbReference type="EMBL" id="CP042437">
    <property type="protein sequence ID" value="QEC76125.1"/>
    <property type="molecule type" value="Genomic_DNA"/>
</dbReference>
<dbReference type="Gene3D" id="3.40.640.10">
    <property type="entry name" value="Type I PLP-dependent aspartate aminotransferase-like (Major domain)"/>
    <property type="match status" value="1"/>
</dbReference>
<dbReference type="InterPro" id="IPR015421">
    <property type="entry name" value="PyrdxlP-dep_Trfase_major"/>
</dbReference>
<dbReference type="Pfam" id="PF00266">
    <property type="entry name" value="Aminotran_5"/>
    <property type="match status" value="1"/>
</dbReference>
<comment type="cofactor">
    <cofactor evidence="1 4">
        <name>pyridoxal 5'-phosphate</name>
        <dbReference type="ChEBI" id="CHEBI:597326"/>
    </cofactor>
</comment>
<dbReference type="PROSITE" id="PS00595">
    <property type="entry name" value="AA_TRANSFER_CLASS_5"/>
    <property type="match status" value="1"/>
</dbReference>
<gene>
    <name evidence="6" type="ORF">FSB76_09275</name>
</gene>
<dbReference type="KEGG" id="mgk:FSB76_09275"/>
<evidence type="ECO:0000259" key="5">
    <source>
        <dbReference type="Pfam" id="PF00266"/>
    </source>
</evidence>
<evidence type="ECO:0000256" key="4">
    <source>
        <dbReference type="RuleBase" id="RU004504"/>
    </source>
</evidence>
<evidence type="ECO:0000256" key="1">
    <source>
        <dbReference type="ARBA" id="ARBA00001933"/>
    </source>
</evidence>
<dbReference type="InterPro" id="IPR015422">
    <property type="entry name" value="PyrdxlP-dep_Trfase_small"/>
</dbReference>
<dbReference type="Proteomes" id="UP000321362">
    <property type="component" value="Chromosome"/>
</dbReference>
<evidence type="ECO:0000313" key="6">
    <source>
        <dbReference type="EMBL" id="QEC76125.1"/>
    </source>
</evidence>
<evidence type="ECO:0000256" key="3">
    <source>
        <dbReference type="RuleBase" id="RU004075"/>
    </source>
</evidence>
<accession>A0A5B8VZP3</accession>